<dbReference type="PANTHER" id="PTHR28133">
    <property type="entry name" value="REQUIRED FOR RESPIRATORY GROWTH PROTEIN 7, MITOCHONDRIAL"/>
    <property type="match status" value="1"/>
</dbReference>
<dbReference type="EMBL" id="ML987200">
    <property type="protein sequence ID" value="KAF2245757.1"/>
    <property type="molecule type" value="Genomic_DNA"/>
</dbReference>
<dbReference type="AlphaFoldDB" id="A0A6A6I611"/>
<evidence type="ECO:0000256" key="2">
    <source>
        <dbReference type="ARBA" id="ARBA00023128"/>
    </source>
</evidence>
<dbReference type="PANTHER" id="PTHR28133:SF1">
    <property type="entry name" value="REQUIRED FOR RESPIRATORY GROWTH PROTEIN 7, MITOCHONDRIAL"/>
    <property type="match status" value="1"/>
</dbReference>
<evidence type="ECO:0000256" key="3">
    <source>
        <dbReference type="SAM" id="MobiDB-lite"/>
    </source>
</evidence>
<keyword evidence="2" id="KW-0496">Mitochondrion</keyword>
<dbReference type="InterPro" id="IPR018828">
    <property type="entry name" value="RRG7"/>
</dbReference>
<dbReference type="GO" id="GO:0005739">
    <property type="term" value="C:mitochondrion"/>
    <property type="evidence" value="ECO:0007669"/>
    <property type="project" value="UniProtKB-SubCell"/>
</dbReference>
<dbReference type="GeneID" id="54579374"/>
<dbReference type="Pfam" id="PF10356">
    <property type="entry name" value="RRG7"/>
    <property type="match status" value="2"/>
</dbReference>
<proteinExistence type="predicted"/>
<dbReference type="Proteomes" id="UP000800094">
    <property type="component" value="Unassembled WGS sequence"/>
</dbReference>
<evidence type="ECO:0000313" key="4">
    <source>
        <dbReference type="EMBL" id="KAF2245757.1"/>
    </source>
</evidence>
<keyword evidence="5" id="KW-1185">Reference proteome</keyword>
<name>A0A6A6I611_9PLEO</name>
<comment type="subcellular location">
    <subcellularLocation>
        <location evidence="1">Mitochondrion</location>
    </subcellularLocation>
</comment>
<feature type="compositionally biased region" description="Basic residues" evidence="3">
    <location>
        <begin position="358"/>
        <end position="369"/>
    </location>
</feature>
<protein>
    <recommendedName>
        <fullName evidence="6">Restriction endonuclease type IV Mrr domain-containing protein</fullName>
    </recommendedName>
</protein>
<evidence type="ECO:0008006" key="6">
    <source>
        <dbReference type="Google" id="ProtNLM"/>
    </source>
</evidence>
<sequence>MRPLLRPSCIQQTLPTLRLPRRIVTTSATNAAPIDLPKLIVSPGSIHHNSLPSFLEYATRANLAPSRTVYVGTHYEYVSALSLRRLGFSLLRTGRKHDAGIDLIGHWILPPLREPLPVIVQCKARKISCNPSHIRELEGSFQGIPAEWRKKDVLGLLATTQNASRGVLQALGMSRWPLGFMKISRSGTIKQFIWNRAASERGLEGVGVTLRHTPRALLLGVTEQDEEEDGCTRRGKSKEKVAEQFQSAGTMKDIQLTWMGSPIFPDREGLDEETVKLMGVIVGAEEQFITRTPRKATKSQKRAAVTKVVKKNRSKVARKAATAAATKAAPTSAKKKGRPPGSKNKTTLLAVAVEAPKKRGRPKGSKNKVKTIVEEG</sequence>
<feature type="region of interest" description="Disordered" evidence="3">
    <location>
        <begin position="312"/>
        <end position="376"/>
    </location>
</feature>
<feature type="compositionally biased region" description="Low complexity" evidence="3">
    <location>
        <begin position="319"/>
        <end position="332"/>
    </location>
</feature>
<evidence type="ECO:0000313" key="5">
    <source>
        <dbReference type="Proteomes" id="UP000800094"/>
    </source>
</evidence>
<organism evidence="4 5">
    <name type="scientific">Trematosphaeria pertusa</name>
    <dbReference type="NCBI Taxonomy" id="390896"/>
    <lineage>
        <taxon>Eukaryota</taxon>
        <taxon>Fungi</taxon>
        <taxon>Dikarya</taxon>
        <taxon>Ascomycota</taxon>
        <taxon>Pezizomycotina</taxon>
        <taxon>Dothideomycetes</taxon>
        <taxon>Pleosporomycetidae</taxon>
        <taxon>Pleosporales</taxon>
        <taxon>Massarineae</taxon>
        <taxon>Trematosphaeriaceae</taxon>
        <taxon>Trematosphaeria</taxon>
    </lineage>
</organism>
<dbReference type="RefSeq" id="XP_033680761.1">
    <property type="nucleotide sequence ID" value="XM_033826044.1"/>
</dbReference>
<gene>
    <name evidence="4" type="ORF">BU26DRAFT_490097</name>
</gene>
<evidence type="ECO:0000256" key="1">
    <source>
        <dbReference type="ARBA" id="ARBA00004173"/>
    </source>
</evidence>
<reference evidence="4" key="1">
    <citation type="journal article" date="2020" name="Stud. Mycol.">
        <title>101 Dothideomycetes genomes: a test case for predicting lifestyles and emergence of pathogens.</title>
        <authorList>
            <person name="Haridas S."/>
            <person name="Albert R."/>
            <person name="Binder M."/>
            <person name="Bloem J."/>
            <person name="Labutti K."/>
            <person name="Salamov A."/>
            <person name="Andreopoulos B."/>
            <person name="Baker S."/>
            <person name="Barry K."/>
            <person name="Bills G."/>
            <person name="Bluhm B."/>
            <person name="Cannon C."/>
            <person name="Castanera R."/>
            <person name="Culley D."/>
            <person name="Daum C."/>
            <person name="Ezra D."/>
            <person name="Gonzalez J."/>
            <person name="Henrissat B."/>
            <person name="Kuo A."/>
            <person name="Liang C."/>
            <person name="Lipzen A."/>
            <person name="Lutzoni F."/>
            <person name="Magnuson J."/>
            <person name="Mondo S."/>
            <person name="Nolan M."/>
            <person name="Ohm R."/>
            <person name="Pangilinan J."/>
            <person name="Park H.-J."/>
            <person name="Ramirez L."/>
            <person name="Alfaro M."/>
            <person name="Sun H."/>
            <person name="Tritt A."/>
            <person name="Yoshinaga Y."/>
            <person name="Zwiers L.-H."/>
            <person name="Turgeon B."/>
            <person name="Goodwin S."/>
            <person name="Spatafora J."/>
            <person name="Crous P."/>
            <person name="Grigoriev I."/>
        </authorList>
    </citation>
    <scope>NUCLEOTIDE SEQUENCE</scope>
    <source>
        <strain evidence="4">CBS 122368</strain>
    </source>
</reference>
<accession>A0A6A6I611</accession>
<dbReference type="OrthoDB" id="20734at2759"/>